<sequence>MKKTKFLLVLIFLGLIISCGKKDSNKENLQKSVISSKGKKSKKEIQEKNSYIKKYKQYVTLSNKIHDVNKQITSYFQDAGENEKLSRNEIPGSGFSLFTPDILPNLKNTIAKTPKIEGLDEKAQRLLTALEKMKPLTDQIQYYYFNDKKYLDDNYKQGKEIHKQISAVYPEYKKSLEDFDTEMGNIQKASVQEYLQEFEKKGYFIQYNAVLIMSLGEEILTEYSRQKLYAGNVIEADISKIKPLYEKLEKALSDFKKFSTDKNQIEKEGFAFKASGGDIFRFTNMSDNFTGTVRILIKRVNEKIELEIMMAG</sequence>
<reference evidence="1 2" key="1">
    <citation type="submission" date="2019-07" db="EMBL/GenBank/DDBJ databases">
        <title>Complete Genome Sequence of Leptotrichia hongkongensis Strain JMUB5056.</title>
        <authorList>
            <person name="Watanabe S."/>
            <person name="Cui L."/>
        </authorList>
    </citation>
    <scope>NUCLEOTIDE SEQUENCE [LARGE SCALE GENOMIC DNA]</scope>
    <source>
        <strain evidence="1 2">JMUB5056</strain>
    </source>
</reference>
<evidence type="ECO:0000313" key="1">
    <source>
        <dbReference type="EMBL" id="BBM60213.1"/>
    </source>
</evidence>
<dbReference type="EMBL" id="AP019846">
    <property type="protein sequence ID" value="BBM60213.1"/>
    <property type="molecule type" value="Genomic_DNA"/>
</dbReference>
<protein>
    <submittedName>
        <fullName evidence="1">Uncharacterized protein</fullName>
    </submittedName>
</protein>
<proteinExistence type="predicted"/>
<accession>A0A510LC50</accession>
<name>A0A510LC50_9FUSO</name>
<dbReference type="InterPro" id="IPR024291">
    <property type="entry name" value="DUF3829"/>
</dbReference>
<dbReference type="AlphaFoldDB" id="A0A510LC50"/>
<organism evidence="1 2">
    <name type="scientific">Leptotrichia hongkongensis</name>
    <dbReference type="NCBI Taxonomy" id="554406"/>
    <lineage>
        <taxon>Bacteria</taxon>
        <taxon>Fusobacteriati</taxon>
        <taxon>Fusobacteriota</taxon>
        <taxon>Fusobacteriia</taxon>
        <taxon>Fusobacteriales</taxon>
        <taxon>Leptotrichiaceae</taxon>
        <taxon>Leptotrichia</taxon>
    </lineage>
</organism>
<dbReference type="RefSeq" id="WP_147006095.1">
    <property type="nucleotide sequence ID" value="NZ_AP019846.1"/>
</dbReference>
<dbReference type="PROSITE" id="PS51257">
    <property type="entry name" value="PROKAR_LIPOPROTEIN"/>
    <property type="match status" value="1"/>
</dbReference>
<dbReference type="KEGG" id="lhg:JMUB5056_1807"/>
<dbReference type="Proteomes" id="UP000321561">
    <property type="component" value="Chromosome"/>
</dbReference>
<evidence type="ECO:0000313" key="2">
    <source>
        <dbReference type="Proteomes" id="UP000321561"/>
    </source>
</evidence>
<gene>
    <name evidence="1" type="ORF">JMUB5056_1807</name>
</gene>
<dbReference type="Pfam" id="PF12889">
    <property type="entry name" value="DUF3829"/>
    <property type="match status" value="1"/>
</dbReference>